<dbReference type="AlphaFoldDB" id="A0AA36C3T9"/>
<feature type="compositionally biased region" description="Low complexity" evidence="1">
    <location>
        <begin position="30"/>
        <end position="42"/>
    </location>
</feature>
<organism evidence="2 3">
    <name type="scientific">Mesorhabditis spiculigera</name>
    <dbReference type="NCBI Taxonomy" id="96644"/>
    <lineage>
        <taxon>Eukaryota</taxon>
        <taxon>Metazoa</taxon>
        <taxon>Ecdysozoa</taxon>
        <taxon>Nematoda</taxon>
        <taxon>Chromadorea</taxon>
        <taxon>Rhabditida</taxon>
        <taxon>Rhabditina</taxon>
        <taxon>Rhabditomorpha</taxon>
        <taxon>Rhabditoidea</taxon>
        <taxon>Rhabditidae</taxon>
        <taxon>Mesorhabditinae</taxon>
        <taxon>Mesorhabditis</taxon>
    </lineage>
</organism>
<dbReference type="EMBL" id="CATQJA010000012">
    <property type="protein sequence ID" value="CAJ0557445.1"/>
    <property type="molecule type" value="Genomic_DNA"/>
</dbReference>
<sequence>MFGGTWQVSTKKVTAHSAWRHRAHTQGDQAASRPAAAPFSRPSQERAAQRPKAHSPSAEIPDDIPPPEAPTIRKTLDRPLLLRSTTEHTPPPATPEDGTDIRGGS</sequence>
<feature type="compositionally biased region" description="Polar residues" evidence="1">
    <location>
        <begin position="1"/>
        <end position="12"/>
    </location>
</feature>
<gene>
    <name evidence="2" type="ORF">MSPICULIGERA_LOCUS203</name>
</gene>
<evidence type="ECO:0000313" key="3">
    <source>
        <dbReference type="Proteomes" id="UP001177023"/>
    </source>
</evidence>
<comment type="caution">
    <text evidence="2">The sequence shown here is derived from an EMBL/GenBank/DDBJ whole genome shotgun (WGS) entry which is preliminary data.</text>
</comment>
<feature type="non-terminal residue" evidence="2">
    <location>
        <position position="105"/>
    </location>
</feature>
<dbReference type="Proteomes" id="UP001177023">
    <property type="component" value="Unassembled WGS sequence"/>
</dbReference>
<evidence type="ECO:0000313" key="2">
    <source>
        <dbReference type="EMBL" id="CAJ0557445.1"/>
    </source>
</evidence>
<proteinExistence type="predicted"/>
<accession>A0AA36C3T9</accession>
<protein>
    <submittedName>
        <fullName evidence="2">Uncharacterized protein</fullName>
    </submittedName>
</protein>
<name>A0AA36C3T9_9BILA</name>
<keyword evidence="3" id="KW-1185">Reference proteome</keyword>
<feature type="region of interest" description="Disordered" evidence="1">
    <location>
        <begin position="1"/>
        <end position="105"/>
    </location>
</feature>
<reference evidence="2" key="1">
    <citation type="submission" date="2023-06" db="EMBL/GenBank/DDBJ databases">
        <authorList>
            <person name="Delattre M."/>
        </authorList>
    </citation>
    <scope>NUCLEOTIDE SEQUENCE</scope>
    <source>
        <strain evidence="2">AF72</strain>
    </source>
</reference>
<evidence type="ECO:0000256" key="1">
    <source>
        <dbReference type="SAM" id="MobiDB-lite"/>
    </source>
</evidence>